<dbReference type="CDD" id="cd01004">
    <property type="entry name" value="PBP2_MidA_like"/>
    <property type="match status" value="1"/>
</dbReference>
<dbReference type="PROSITE" id="PS51257">
    <property type="entry name" value="PROKAR_LIPOPROTEIN"/>
    <property type="match status" value="1"/>
</dbReference>
<dbReference type="Gene3D" id="3.40.190.10">
    <property type="entry name" value="Periplasmic binding protein-like II"/>
    <property type="match status" value="2"/>
</dbReference>
<keyword evidence="1 2" id="KW-0732">Signal</keyword>
<gene>
    <name evidence="4" type="ORF">GCM10009539_51760</name>
</gene>
<evidence type="ECO:0000256" key="2">
    <source>
        <dbReference type="SAM" id="SignalP"/>
    </source>
</evidence>
<proteinExistence type="predicted"/>
<evidence type="ECO:0000313" key="5">
    <source>
        <dbReference type="Proteomes" id="UP001500967"/>
    </source>
</evidence>
<name>A0ABN0USD1_9ACTN</name>
<evidence type="ECO:0000256" key="1">
    <source>
        <dbReference type="ARBA" id="ARBA00022729"/>
    </source>
</evidence>
<feature type="domain" description="Solute-binding protein family 3/N-terminal" evidence="3">
    <location>
        <begin position="72"/>
        <end position="304"/>
    </location>
</feature>
<evidence type="ECO:0000313" key="4">
    <source>
        <dbReference type="EMBL" id="GAA0260007.1"/>
    </source>
</evidence>
<reference evidence="4 5" key="1">
    <citation type="journal article" date="2019" name="Int. J. Syst. Evol. Microbiol.">
        <title>The Global Catalogue of Microorganisms (GCM) 10K type strain sequencing project: providing services to taxonomists for standard genome sequencing and annotation.</title>
        <authorList>
            <consortium name="The Broad Institute Genomics Platform"/>
            <consortium name="The Broad Institute Genome Sequencing Center for Infectious Disease"/>
            <person name="Wu L."/>
            <person name="Ma J."/>
        </authorList>
    </citation>
    <scope>NUCLEOTIDE SEQUENCE [LARGE SCALE GENOMIC DNA]</scope>
    <source>
        <strain evidence="4 5">JCM 10425</strain>
    </source>
</reference>
<dbReference type="InterPro" id="IPR001638">
    <property type="entry name" value="Solute-binding_3/MltF_N"/>
</dbReference>
<dbReference type="PANTHER" id="PTHR35936">
    <property type="entry name" value="MEMBRANE-BOUND LYTIC MUREIN TRANSGLYCOSYLASE F"/>
    <property type="match status" value="1"/>
</dbReference>
<sequence length="320" mass="33956">MRRARILALVAAIPLLALTACGGSGSGDSTAGAAPAPSAAAVNIGPDQKRVRAEKVDAIAKLLPPTIVAEGKLTVGTTGDGTPPLSFRATDDKTVIGVEPDIAQLVADVLGLDLNLQTTSWENLFLSIKTGQYDAGFSNITVTEERKEIYDFATYRVDTLAFEALKSKKLKVSGPADVAGLTIGVSPGTNQEEVLRRWDEQNKKEGKKPVKFQYYQKAADFFLALQSGRLDAYLGPNPTLAYHVVTNPLFEIVGNVNGGGTIPAQIAAMTKKGSGLVEAYSAALNEVITNGKYAEVLKRWGLTNESLPKSEINPQGLPKS</sequence>
<feature type="chain" id="PRO_5046923491" evidence="2">
    <location>
        <begin position="20"/>
        <end position="320"/>
    </location>
</feature>
<dbReference type="Pfam" id="PF00497">
    <property type="entry name" value="SBP_bac_3"/>
    <property type="match status" value="1"/>
</dbReference>
<accession>A0ABN0USD1</accession>
<dbReference type="SMART" id="SM00062">
    <property type="entry name" value="PBPb"/>
    <property type="match status" value="1"/>
</dbReference>
<dbReference type="EMBL" id="BAAAGX010000020">
    <property type="protein sequence ID" value="GAA0260007.1"/>
    <property type="molecule type" value="Genomic_DNA"/>
</dbReference>
<dbReference type="Proteomes" id="UP001500967">
    <property type="component" value="Unassembled WGS sequence"/>
</dbReference>
<keyword evidence="5" id="KW-1185">Reference proteome</keyword>
<protein>
    <submittedName>
        <fullName evidence="4">ABC transporter substrate-binding protein</fullName>
    </submittedName>
</protein>
<dbReference type="SUPFAM" id="SSF53850">
    <property type="entry name" value="Periplasmic binding protein-like II"/>
    <property type="match status" value="1"/>
</dbReference>
<comment type="caution">
    <text evidence="4">The sequence shown here is derived from an EMBL/GenBank/DDBJ whole genome shotgun (WGS) entry which is preliminary data.</text>
</comment>
<feature type="signal peptide" evidence="2">
    <location>
        <begin position="1"/>
        <end position="19"/>
    </location>
</feature>
<organism evidence="4 5">
    <name type="scientific">Cryptosporangium japonicum</name>
    <dbReference type="NCBI Taxonomy" id="80872"/>
    <lineage>
        <taxon>Bacteria</taxon>
        <taxon>Bacillati</taxon>
        <taxon>Actinomycetota</taxon>
        <taxon>Actinomycetes</taxon>
        <taxon>Cryptosporangiales</taxon>
        <taxon>Cryptosporangiaceae</taxon>
        <taxon>Cryptosporangium</taxon>
    </lineage>
</organism>
<evidence type="ECO:0000259" key="3">
    <source>
        <dbReference type="SMART" id="SM00062"/>
    </source>
</evidence>
<dbReference type="RefSeq" id="WP_344651508.1">
    <property type="nucleotide sequence ID" value="NZ_BAAAGX010000020.1"/>
</dbReference>
<dbReference type="PANTHER" id="PTHR35936:SF17">
    <property type="entry name" value="ARGININE-BINDING EXTRACELLULAR PROTEIN ARTP"/>
    <property type="match status" value="1"/>
</dbReference>